<evidence type="ECO:0000259" key="14">
    <source>
        <dbReference type="Pfam" id="PF20750"/>
    </source>
</evidence>
<keyword evidence="8" id="KW-0479">Metal-binding</keyword>
<keyword evidence="16" id="KW-1185">Reference proteome</keyword>
<evidence type="ECO:0000259" key="13">
    <source>
        <dbReference type="Pfam" id="PF04928"/>
    </source>
</evidence>
<evidence type="ECO:0000313" key="15">
    <source>
        <dbReference type="EMBL" id="GIQ87977.1"/>
    </source>
</evidence>
<comment type="cofactor">
    <cofactor evidence="1">
        <name>Mn(2+)</name>
        <dbReference type="ChEBI" id="CHEBI:29035"/>
    </cofactor>
</comment>
<evidence type="ECO:0000256" key="1">
    <source>
        <dbReference type="ARBA" id="ARBA00001936"/>
    </source>
</evidence>
<dbReference type="GO" id="GO:0006397">
    <property type="term" value="P:mRNA processing"/>
    <property type="evidence" value="ECO:0007669"/>
    <property type="project" value="UniProtKB-KW"/>
</dbReference>
<comment type="cofactor">
    <cofactor evidence="2">
        <name>Mg(2+)</name>
        <dbReference type="ChEBI" id="CHEBI:18420"/>
    </cofactor>
</comment>
<organism evidence="15 16">
    <name type="scientific">Kipferlia bialata</name>
    <dbReference type="NCBI Taxonomy" id="797122"/>
    <lineage>
        <taxon>Eukaryota</taxon>
        <taxon>Metamonada</taxon>
        <taxon>Carpediemonas-like organisms</taxon>
        <taxon>Kipferlia</taxon>
    </lineage>
</organism>
<dbReference type="Proteomes" id="UP000265618">
    <property type="component" value="Unassembled WGS sequence"/>
</dbReference>
<dbReference type="CDD" id="cd05402">
    <property type="entry name" value="NT_PAP_TUTase"/>
    <property type="match status" value="1"/>
</dbReference>
<dbReference type="Pfam" id="PF04928">
    <property type="entry name" value="PAP_central"/>
    <property type="match status" value="1"/>
</dbReference>
<gene>
    <name evidence="15" type="ORF">KIPB_010131</name>
</gene>
<dbReference type="GO" id="GO:0005524">
    <property type="term" value="F:ATP binding"/>
    <property type="evidence" value="ECO:0007669"/>
    <property type="project" value="UniProtKB-KW"/>
</dbReference>
<dbReference type="Gene3D" id="3.30.460.10">
    <property type="entry name" value="Beta Polymerase, domain 2"/>
    <property type="match status" value="1"/>
</dbReference>
<dbReference type="InterPro" id="IPR007012">
    <property type="entry name" value="PolA_pol_cen_dom"/>
</dbReference>
<evidence type="ECO:0000256" key="12">
    <source>
        <dbReference type="ARBA" id="ARBA00023242"/>
    </source>
</evidence>
<dbReference type="SUPFAM" id="SSF81301">
    <property type="entry name" value="Nucleotidyltransferase"/>
    <property type="match status" value="1"/>
</dbReference>
<keyword evidence="10" id="KW-0067">ATP-binding</keyword>
<dbReference type="InterPro" id="IPR048840">
    <property type="entry name" value="PolA_pol_NTPase"/>
</dbReference>
<dbReference type="Gene3D" id="1.10.1410.10">
    <property type="match status" value="1"/>
</dbReference>
<comment type="caution">
    <text evidence="15">The sequence shown here is derived from an EMBL/GenBank/DDBJ whole genome shotgun (WGS) entry which is preliminary data.</text>
</comment>
<evidence type="ECO:0000256" key="8">
    <source>
        <dbReference type="ARBA" id="ARBA00022723"/>
    </source>
</evidence>
<protein>
    <recommendedName>
        <fullName evidence="5">polynucleotide adenylyltransferase</fullName>
        <ecNumber evidence="5">2.7.7.19</ecNumber>
    </recommendedName>
</protein>
<dbReference type="EC" id="2.7.7.19" evidence="5"/>
<evidence type="ECO:0000256" key="11">
    <source>
        <dbReference type="ARBA" id="ARBA00022842"/>
    </source>
</evidence>
<evidence type="ECO:0000256" key="4">
    <source>
        <dbReference type="ARBA" id="ARBA00010912"/>
    </source>
</evidence>
<keyword evidence="9" id="KW-0547">Nucleotide-binding</keyword>
<comment type="similarity">
    <text evidence="4">Belongs to the poly(A) polymerase family.</text>
</comment>
<dbReference type="GO" id="GO:1990817">
    <property type="term" value="F:poly(A) RNA polymerase activity"/>
    <property type="evidence" value="ECO:0007669"/>
    <property type="project" value="UniProtKB-EC"/>
</dbReference>
<dbReference type="EMBL" id="BDIP01003658">
    <property type="protein sequence ID" value="GIQ87977.1"/>
    <property type="molecule type" value="Genomic_DNA"/>
</dbReference>
<name>A0A9K3D3E5_9EUKA</name>
<dbReference type="PANTHER" id="PTHR10682:SF10">
    <property type="entry name" value="POLYNUCLEOTIDE ADENYLYLTRANSFERASE"/>
    <property type="match status" value="1"/>
</dbReference>
<evidence type="ECO:0000256" key="7">
    <source>
        <dbReference type="ARBA" id="ARBA00022679"/>
    </source>
</evidence>
<feature type="non-terminal residue" evidence="15">
    <location>
        <position position="1"/>
    </location>
</feature>
<evidence type="ECO:0000256" key="6">
    <source>
        <dbReference type="ARBA" id="ARBA00022664"/>
    </source>
</evidence>
<feature type="domain" description="Poly(A) polymerase central" evidence="13">
    <location>
        <begin position="118"/>
        <end position="227"/>
    </location>
</feature>
<dbReference type="GO" id="GO:0005634">
    <property type="term" value="C:nucleus"/>
    <property type="evidence" value="ECO:0007669"/>
    <property type="project" value="UniProtKB-SubCell"/>
</dbReference>
<evidence type="ECO:0000256" key="9">
    <source>
        <dbReference type="ARBA" id="ARBA00022741"/>
    </source>
</evidence>
<comment type="subcellular location">
    <subcellularLocation>
        <location evidence="3">Nucleus</location>
    </subcellularLocation>
</comment>
<dbReference type="Pfam" id="PF20750">
    <property type="entry name" value="PAP_NTPase"/>
    <property type="match status" value="1"/>
</dbReference>
<reference evidence="15 16" key="1">
    <citation type="journal article" date="2018" name="PLoS ONE">
        <title>The draft genome of Kipferlia bialata reveals reductive genome evolution in fornicate parasites.</title>
        <authorList>
            <person name="Tanifuji G."/>
            <person name="Takabayashi S."/>
            <person name="Kume K."/>
            <person name="Takagi M."/>
            <person name="Nakayama T."/>
            <person name="Kamikawa R."/>
            <person name="Inagaki Y."/>
            <person name="Hashimoto T."/>
        </authorList>
    </citation>
    <scope>NUCLEOTIDE SEQUENCE [LARGE SCALE GENOMIC DNA]</scope>
    <source>
        <strain evidence="15">NY0173</strain>
    </source>
</reference>
<keyword evidence="6" id="KW-0507">mRNA processing</keyword>
<keyword evidence="7" id="KW-0808">Transferase</keyword>
<dbReference type="AlphaFoldDB" id="A0A9K3D3E5"/>
<keyword evidence="11" id="KW-0460">Magnesium</keyword>
<dbReference type="SUPFAM" id="SSF81631">
    <property type="entry name" value="PAP/OAS1 substrate-binding domain"/>
    <property type="match status" value="1"/>
</dbReference>
<dbReference type="OrthoDB" id="412748at2759"/>
<sequence>MAVFLFCMHNADIDTLAVFPSFVERRDFFNSFVKVLERHREVEDLVPVPESKVPVIKFEFRTVAIDLTFARLAVEELPARLSLTSNECLRNTDKKSTTSLNGCRVTDAILASVPNVAVFRGALRGMKLWAERRGIKSNSLGYLGGVNVAIMTAYVAKNFPVKCNTSAALLLKVFQVMAARNWAEPMSLVEQEEDKELRMPTYRYDARRDHMAIITPAYPAFNSTDKV</sequence>
<evidence type="ECO:0000256" key="3">
    <source>
        <dbReference type="ARBA" id="ARBA00004123"/>
    </source>
</evidence>
<keyword evidence="12" id="KW-0539">Nucleus</keyword>
<feature type="domain" description="Poly(A) polymerase nucleotidyltransferase" evidence="14">
    <location>
        <begin position="9"/>
        <end position="113"/>
    </location>
</feature>
<evidence type="ECO:0000256" key="10">
    <source>
        <dbReference type="ARBA" id="ARBA00022840"/>
    </source>
</evidence>
<evidence type="ECO:0000313" key="16">
    <source>
        <dbReference type="Proteomes" id="UP000265618"/>
    </source>
</evidence>
<dbReference type="GO" id="GO:0046872">
    <property type="term" value="F:metal ion binding"/>
    <property type="evidence" value="ECO:0007669"/>
    <property type="project" value="UniProtKB-KW"/>
</dbReference>
<dbReference type="PANTHER" id="PTHR10682">
    <property type="entry name" value="POLY A POLYMERASE"/>
    <property type="match status" value="1"/>
</dbReference>
<dbReference type="InterPro" id="IPR043519">
    <property type="entry name" value="NT_sf"/>
</dbReference>
<evidence type="ECO:0000256" key="5">
    <source>
        <dbReference type="ARBA" id="ARBA00012388"/>
    </source>
</evidence>
<evidence type="ECO:0000256" key="2">
    <source>
        <dbReference type="ARBA" id="ARBA00001946"/>
    </source>
</evidence>
<accession>A0A9K3D3E5</accession>
<proteinExistence type="inferred from homology"/>